<keyword evidence="4 6" id="KW-1133">Transmembrane helix</keyword>
<dbReference type="Pfam" id="PF01027">
    <property type="entry name" value="Bax1-I"/>
    <property type="match status" value="1"/>
</dbReference>
<dbReference type="GO" id="GO:0005886">
    <property type="term" value="C:plasma membrane"/>
    <property type="evidence" value="ECO:0007669"/>
    <property type="project" value="TreeGrafter"/>
</dbReference>
<keyword evidence="5 6" id="KW-0472">Membrane</keyword>
<evidence type="ECO:0000313" key="8">
    <source>
        <dbReference type="Proteomes" id="UP000031656"/>
    </source>
</evidence>
<dbReference type="RefSeq" id="WP_041112147.1">
    <property type="nucleotide sequence ID" value="NZ_CP004373.1"/>
</dbReference>
<dbReference type="EMBL" id="CP004373">
    <property type="protein sequence ID" value="AHK71901.1"/>
    <property type="molecule type" value="Genomic_DNA"/>
</dbReference>
<feature type="transmembrane region" description="Helical" evidence="6">
    <location>
        <begin position="30"/>
        <end position="49"/>
    </location>
</feature>
<dbReference type="CDD" id="cd10432">
    <property type="entry name" value="BI-1-like_bacterial"/>
    <property type="match status" value="1"/>
</dbReference>
<proteinExistence type="inferred from homology"/>
<feature type="transmembrane region" description="Helical" evidence="6">
    <location>
        <begin position="130"/>
        <end position="148"/>
    </location>
</feature>
<evidence type="ECO:0000256" key="4">
    <source>
        <dbReference type="ARBA" id="ARBA00022989"/>
    </source>
</evidence>
<feature type="transmembrane region" description="Helical" evidence="6">
    <location>
        <begin position="160"/>
        <end position="178"/>
    </location>
</feature>
<accession>A0A067Z4C6</accession>
<dbReference type="GeneID" id="56906251"/>
<comment type="similarity">
    <text evidence="2 6">Belongs to the BI1 family.</text>
</comment>
<comment type="subcellular location">
    <subcellularLocation>
        <location evidence="1">Membrane</location>
        <topology evidence="1">Multi-pass membrane protein</topology>
    </subcellularLocation>
</comment>
<dbReference type="PANTHER" id="PTHR23291">
    <property type="entry name" value="BAX INHIBITOR-RELATED"/>
    <property type="match status" value="1"/>
</dbReference>
<dbReference type="HOGENOM" id="CLU_058671_1_1_5"/>
<dbReference type="InterPro" id="IPR006214">
    <property type="entry name" value="Bax_inhibitor_1-related"/>
</dbReference>
<feature type="transmembrane region" description="Helical" evidence="6">
    <location>
        <begin position="69"/>
        <end position="93"/>
    </location>
</feature>
<keyword evidence="3 6" id="KW-0812">Transmembrane</keyword>
<evidence type="ECO:0000256" key="1">
    <source>
        <dbReference type="ARBA" id="ARBA00004141"/>
    </source>
</evidence>
<evidence type="ECO:0000256" key="2">
    <source>
        <dbReference type="ARBA" id="ARBA00010350"/>
    </source>
</evidence>
<sequence>MAFNTNFSRAGVQAGAGSLDAGLRAYMCRVFNWMALGLVITGLVAYGVAQTSLRALFFHLAEMPNGAIVLRPTLLGGISIFAPLVFVMVLSFGVNRLSRPAVQGIFLLFSAAMGASMASLLLSYTGVSVARTFFVTAITFAGMSLWGYTTGANLARLGSFLFMGLIGIILASVVNIFLHSSPLAMLVSIIGVGLFTLLAAYDTQRIKITYQQYMAYAGPEDVAKLSVYDALTMYLNFVNLFQFLIQFMGVRSGNND</sequence>
<evidence type="ECO:0000256" key="3">
    <source>
        <dbReference type="ARBA" id="ARBA00022692"/>
    </source>
</evidence>
<name>A0A067Z4C6_GLUOY</name>
<evidence type="ECO:0000256" key="6">
    <source>
        <dbReference type="RuleBase" id="RU004379"/>
    </source>
</evidence>
<feature type="transmembrane region" description="Helical" evidence="6">
    <location>
        <begin position="184"/>
        <end position="201"/>
    </location>
</feature>
<dbReference type="KEGG" id="goy:GLS_c20280"/>
<dbReference type="Proteomes" id="UP000031656">
    <property type="component" value="Chromosome"/>
</dbReference>
<protein>
    <submittedName>
        <fullName evidence="7">Bax inhibitor 1-like protein</fullName>
    </submittedName>
</protein>
<organism evidence="7 8">
    <name type="scientific">Gluconobacter oxydans DSM 3504</name>
    <dbReference type="NCBI Taxonomy" id="1288313"/>
    <lineage>
        <taxon>Bacteria</taxon>
        <taxon>Pseudomonadati</taxon>
        <taxon>Pseudomonadota</taxon>
        <taxon>Alphaproteobacteria</taxon>
        <taxon>Acetobacterales</taxon>
        <taxon>Acetobacteraceae</taxon>
        <taxon>Gluconobacter</taxon>
    </lineage>
</organism>
<evidence type="ECO:0000256" key="5">
    <source>
        <dbReference type="ARBA" id="ARBA00023136"/>
    </source>
</evidence>
<evidence type="ECO:0000313" key="7">
    <source>
        <dbReference type="EMBL" id="AHK71901.1"/>
    </source>
</evidence>
<dbReference type="AlphaFoldDB" id="A0A067Z4C6"/>
<dbReference type="PANTHER" id="PTHR23291:SF50">
    <property type="entry name" value="PROTEIN LIFEGUARD 4"/>
    <property type="match status" value="1"/>
</dbReference>
<gene>
    <name evidence="7" type="ORF">GLS_c20280</name>
</gene>
<reference evidence="7 8" key="1">
    <citation type="journal article" date="2015" name="Appl. Microbiol. Biotechnol.">
        <title>The consequence of an additional NADH dehydrogenase paralog on the growth of Gluconobacter oxydans DSM3504.</title>
        <authorList>
            <person name="Kostner D."/>
            <person name="Luchterhand B."/>
            <person name="Junker A."/>
            <person name="Volland S."/>
            <person name="Daniel R."/>
            <person name="Buchs J."/>
            <person name="Liebl W."/>
            <person name="Ehrenreich A."/>
        </authorList>
    </citation>
    <scope>NUCLEOTIDE SEQUENCE [LARGE SCALE GENOMIC DNA]</scope>
    <source>
        <strain evidence="7">DSM 3504</strain>
    </source>
</reference>
<feature type="transmembrane region" description="Helical" evidence="6">
    <location>
        <begin position="105"/>
        <end position="124"/>
    </location>
</feature>